<dbReference type="EMBL" id="BDIP01002490">
    <property type="protein sequence ID" value="GIQ86369.1"/>
    <property type="molecule type" value="Genomic_DNA"/>
</dbReference>
<sequence length="246" mass="28141">VLDSFDGWTQEQGTMPFEQTKSYRASEENESLRRDIAMLRNHLSDQRNLAIAQERRHAAVTEAKDAEIEELKQQLALERKLRPAGLVVLEKHVTTLERDRIRLTSELHDTQNRLQAFIKRLEFHNLLLTRQVDEYRGVLQAAHLLPQEGIQPPVGYGGVPPDVLEHLDDLKTYFTQTAMLQAHIETLEKTEAQNSARHAAEMATTRASVAKLRHDLEMAEEHNQNLVAKLSSASRRMQAISQKRVT</sequence>
<proteinExistence type="predicted"/>
<organism evidence="2 3">
    <name type="scientific">Kipferlia bialata</name>
    <dbReference type="NCBI Taxonomy" id="797122"/>
    <lineage>
        <taxon>Eukaryota</taxon>
        <taxon>Metamonada</taxon>
        <taxon>Carpediemonas-like organisms</taxon>
        <taxon>Kipferlia</taxon>
    </lineage>
</organism>
<dbReference type="Proteomes" id="UP000265618">
    <property type="component" value="Unassembled WGS sequence"/>
</dbReference>
<gene>
    <name evidence="2" type="ORF">KIPB_008215</name>
</gene>
<dbReference type="AlphaFoldDB" id="A0A9K3GJP1"/>
<accession>A0A9K3GJP1</accession>
<evidence type="ECO:0000256" key="1">
    <source>
        <dbReference type="SAM" id="Coils"/>
    </source>
</evidence>
<protein>
    <submittedName>
        <fullName evidence="2">Uncharacterized protein</fullName>
    </submittedName>
</protein>
<keyword evidence="1" id="KW-0175">Coiled coil</keyword>
<evidence type="ECO:0000313" key="3">
    <source>
        <dbReference type="Proteomes" id="UP000265618"/>
    </source>
</evidence>
<name>A0A9K3GJP1_9EUKA</name>
<keyword evidence="3" id="KW-1185">Reference proteome</keyword>
<feature type="coiled-coil region" evidence="1">
    <location>
        <begin position="29"/>
        <end position="113"/>
    </location>
</feature>
<evidence type="ECO:0000313" key="2">
    <source>
        <dbReference type="EMBL" id="GIQ86369.1"/>
    </source>
</evidence>
<feature type="non-terminal residue" evidence="2">
    <location>
        <position position="1"/>
    </location>
</feature>
<comment type="caution">
    <text evidence="2">The sequence shown here is derived from an EMBL/GenBank/DDBJ whole genome shotgun (WGS) entry which is preliminary data.</text>
</comment>
<reference evidence="2 3" key="1">
    <citation type="journal article" date="2018" name="PLoS ONE">
        <title>The draft genome of Kipferlia bialata reveals reductive genome evolution in fornicate parasites.</title>
        <authorList>
            <person name="Tanifuji G."/>
            <person name="Takabayashi S."/>
            <person name="Kume K."/>
            <person name="Takagi M."/>
            <person name="Nakayama T."/>
            <person name="Kamikawa R."/>
            <person name="Inagaki Y."/>
            <person name="Hashimoto T."/>
        </authorList>
    </citation>
    <scope>NUCLEOTIDE SEQUENCE [LARGE SCALE GENOMIC DNA]</scope>
    <source>
        <strain evidence="2">NY0173</strain>
    </source>
</reference>
<feature type="coiled-coil region" evidence="1">
    <location>
        <begin position="209"/>
        <end position="243"/>
    </location>
</feature>